<evidence type="ECO:0000256" key="2">
    <source>
        <dbReference type="SAM" id="Phobius"/>
    </source>
</evidence>
<keyword evidence="3" id="KW-0732">Signal</keyword>
<name>A0AAP4KEF6_9XANT</name>
<feature type="chain" id="PRO_5042968333" evidence="3">
    <location>
        <begin position="35"/>
        <end position="413"/>
    </location>
</feature>
<evidence type="ECO:0000313" key="4">
    <source>
        <dbReference type="EMBL" id="MDN0289176.1"/>
    </source>
</evidence>
<reference evidence="4" key="1">
    <citation type="submission" date="2023-06" db="EMBL/GenBank/DDBJ databases">
        <title>Genome sequences of Xanthomonas arboricola from Serbia and Montenegro.</title>
        <authorList>
            <person name="Ilicic R."/>
            <person name="Jelusic A."/>
            <person name="Harrison J."/>
            <person name="Greer S."/>
            <person name="Grant M."/>
            <person name="Vicente J."/>
            <person name="Popovic Milovanovic T."/>
            <person name="Studholme D.J."/>
        </authorList>
    </citation>
    <scope>NUCLEOTIDE SEQUENCE</scope>
    <source>
        <strain evidence="4">Xp320</strain>
    </source>
</reference>
<feature type="compositionally biased region" description="Acidic residues" evidence="1">
    <location>
        <begin position="303"/>
        <end position="314"/>
    </location>
</feature>
<sequence length="413" mass="41951">MMRSLSRLFANAIARRLAYVLVGCIFATCGVARAASFGVPTCPVSGGCDQGAAYAACMSQVADHKAKYPTATYYEEACRYSAGQNPFYTPVVDFREPGGGRNTRIGAEEYYGGSCASRPASTSGWSSLGNGASCDNGCAMGPATSSDTYSAGGKTYFSLAGAKPTGATCTYGDGTGQGVKDQDCVQSGTLTMCIRSDGKNCATASTGKQFCWSPGESGVKKADNNNQAATKSPENAAINAPKDAPSNGGDWQVTGQGTSSETKGGVTTNSNVTTFDSTYGKDGTGKGDGTGSGGGSGGGNGDGEGDGDDGDGDDPGQGAPIGDLYTKSDKTVQSVVSNFATQVRATPFAGGITSFMTVPSGGSCPVFTLGASKWWDAMTIDFHCTGSFLTFLRACGWVILAIAAYAAIRIALT</sequence>
<protein>
    <submittedName>
        <fullName evidence="4">Attachment protein</fullName>
    </submittedName>
</protein>
<dbReference type="AlphaFoldDB" id="A0AAP4KEF6"/>
<dbReference type="RefSeq" id="WP_223571024.1">
    <property type="nucleotide sequence ID" value="NZ_CP044334.1"/>
</dbReference>
<keyword evidence="2" id="KW-0812">Transmembrane</keyword>
<evidence type="ECO:0000256" key="3">
    <source>
        <dbReference type="SAM" id="SignalP"/>
    </source>
</evidence>
<feature type="compositionally biased region" description="Polar residues" evidence="1">
    <location>
        <begin position="253"/>
        <end position="277"/>
    </location>
</feature>
<keyword evidence="2" id="KW-1133">Transmembrane helix</keyword>
<evidence type="ECO:0000256" key="1">
    <source>
        <dbReference type="SAM" id="MobiDB-lite"/>
    </source>
</evidence>
<feature type="signal peptide" evidence="3">
    <location>
        <begin position="1"/>
        <end position="34"/>
    </location>
</feature>
<feature type="compositionally biased region" description="Polar residues" evidence="1">
    <location>
        <begin position="224"/>
        <end position="233"/>
    </location>
</feature>
<gene>
    <name evidence="4" type="ORF">QSH54_21730</name>
</gene>
<feature type="region of interest" description="Disordered" evidence="1">
    <location>
        <begin position="212"/>
        <end position="324"/>
    </location>
</feature>
<feature type="compositionally biased region" description="Gly residues" evidence="1">
    <location>
        <begin position="286"/>
        <end position="302"/>
    </location>
</feature>
<comment type="caution">
    <text evidence="4">The sequence shown here is derived from an EMBL/GenBank/DDBJ whole genome shotgun (WGS) entry which is preliminary data.</text>
</comment>
<keyword evidence="2" id="KW-0472">Membrane</keyword>
<organism evidence="4">
    <name type="scientific">Xanthomonas arboricola pv. pruni</name>
    <dbReference type="NCBI Taxonomy" id="69929"/>
    <lineage>
        <taxon>Bacteria</taxon>
        <taxon>Pseudomonadati</taxon>
        <taxon>Pseudomonadota</taxon>
        <taxon>Gammaproteobacteria</taxon>
        <taxon>Lysobacterales</taxon>
        <taxon>Lysobacteraceae</taxon>
        <taxon>Xanthomonas</taxon>
    </lineage>
</organism>
<feature type="transmembrane region" description="Helical" evidence="2">
    <location>
        <begin position="388"/>
        <end position="408"/>
    </location>
</feature>
<accession>A0AAP4KEF6</accession>
<proteinExistence type="predicted"/>
<dbReference type="EMBL" id="JASVYU010000064">
    <property type="protein sequence ID" value="MDN0289176.1"/>
    <property type="molecule type" value="Genomic_DNA"/>
</dbReference>